<dbReference type="STRING" id="693986.MOC_1073"/>
<dbReference type="NCBIfam" id="TIGR01783">
    <property type="entry name" value="TonB-siderophor"/>
    <property type="match status" value="1"/>
</dbReference>
<dbReference type="InterPro" id="IPR012910">
    <property type="entry name" value="Plug_dom"/>
</dbReference>
<keyword evidence="16" id="KW-1185">Reference proteome</keyword>
<evidence type="ECO:0000256" key="10">
    <source>
        <dbReference type="PROSITE-ProRule" id="PRU01360"/>
    </source>
</evidence>
<dbReference type="Gene3D" id="2.40.170.20">
    <property type="entry name" value="TonB-dependent receptor, beta-barrel domain"/>
    <property type="match status" value="1"/>
</dbReference>
<feature type="domain" description="TonB-dependent receptor-like beta-barrel" evidence="13">
    <location>
        <begin position="267"/>
        <end position="692"/>
    </location>
</feature>
<dbReference type="PANTHER" id="PTHR32552:SF84">
    <property type="entry name" value="TONB-DEPENDENT RECEPTOR-RELATED"/>
    <property type="match status" value="1"/>
</dbReference>
<dbReference type="CDD" id="cd01347">
    <property type="entry name" value="ligand_gated_channel"/>
    <property type="match status" value="1"/>
</dbReference>
<keyword evidence="4 10" id="KW-1134">Transmembrane beta strand</keyword>
<dbReference type="eggNOG" id="COG4774">
    <property type="taxonomic scope" value="Bacteria"/>
</dbReference>
<dbReference type="PROSITE" id="PS52016">
    <property type="entry name" value="TONB_DEPENDENT_REC_3"/>
    <property type="match status" value="1"/>
</dbReference>
<dbReference type="AlphaFoldDB" id="A0A089NSJ4"/>
<dbReference type="EMBL" id="CP003811">
    <property type="protein sequence ID" value="AIQ88828.1"/>
    <property type="molecule type" value="Genomic_DNA"/>
</dbReference>
<dbReference type="InterPro" id="IPR039426">
    <property type="entry name" value="TonB-dep_rcpt-like"/>
</dbReference>
<dbReference type="PANTHER" id="PTHR32552">
    <property type="entry name" value="FERRICHROME IRON RECEPTOR-RELATED"/>
    <property type="match status" value="1"/>
</dbReference>
<evidence type="ECO:0000256" key="7">
    <source>
        <dbReference type="ARBA" id="ARBA00023136"/>
    </source>
</evidence>
<evidence type="ECO:0000313" key="15">
    <source>
        <dbReference type="EMBL" id="AIQ88828.1"/>
    </source>
</evidence>
<feature type="domain" description="TonB-dependent receptor plug" evidence="14">
    <location>
        <begin position="73"/>
        <end position="177"/>
    </location>
</feature>
<sequence length="727" mass="79312">MLLSIHRARSGGPAPLCGVLLALLASPSAAQEAVTLDELSVAGAGGDPNRAAPTGLNLRTPDRTASRLGLTPLETPASLDIVSGETARLRGQDTIAEAVTQDATGITTIAAPGNGNGAFTSRGFAGPNSIQQLYDGTRFYVGANTVTFPFDTWNVERIEVLRGPSSVLYGDGAIGGVINVVPKKPVFVPINVARAVVGTDGVARLAFDSGGGIGQAEFGDTFAYRLNVSGNRADGWIRPEGDFRNLAVSAALLFRPSADLAFTLSHDLGYQEPARYWGTPLVEGRIPDLIRFNNYNVRDAKITWADNWTQLKTEWSPSADITIRNTAYRLTSRRHWLDVEQYSYNRGTGLVDRGDYLEIYHSQEQVGDRLDATFRGSLFGLPNQFVAGFDVNHIDFRHTNNFYFDQTTSVPLVGYDPGLFPQNGRARPAYATQTSQASVFAEDRLILSDKLSFLTGVRLDVPTLNREDLQTGSRFEKTYRALGYRFGLVYNPTPDSALYAQYSFATDPVNSLITLNQSLAGFKLATGDQVEIGAKGLAFDGAVEWTIAGYRIVKDNLISAIPGQPTLSTQVGSQSSQGFELALGWRFAPGWRLDGNLALLHAQYDRFDQTVNGATVSYAGNQPIDVPERVANLWLTWDVYRDWTARVGLQNVGQVYSDFGNTARRPAYNLVNVVLDHQVTAESRLSVRVYNLFDKVYAISGNAVNGVGTNWLLGRPRSVEVAYTVTW</sequence>
<dbReference type="Gene3D" id="2.170.130.10">
    <property type="entry name" value="TonB-dependent receptor, plug domain"/>
    <property type="match status" value="1"/>
</dbReference>
<keyword evidence="8 15" id="KW-0675">Receptor</keyword>
<keyword evidence="6 11" id="KW-0798">TonB box</keyword>
<dbReference type="GO" id="GO:0015891">
    <property type="term" value="P:siderophore transport"/>
    <property type="evidence" value="ECO:0007669"/>
    <property type="project" value="InterPro"/>
</dbReference>
<evidence type="ECO:0000256" key="8">
    <source>
        <dbReference type="ARBA" id="ARBA00023170"/>
    </source>
</evidence>
<feature type="signal peptide" evidence="12">
    <location>
        <begin position="1"/>
        <end position="30"/>
    </location>
</feature>
<dbReference type="InterPro" id="IPR037066">
    <property type="entry name" value="Plug_dom_sf"/>
</dbReference>
<evidence type="ECO:0000259" key="13">
    <source>
        <dbReference type="Pfam" id="PF00593"/>
    </source>
</evidence>
<organism evidence="15 16">
    <name type="scientific">Methylobacterium oryzae CBMB20</name>
    <dbReference type="NCBI Taxonomy" id="693986"/>
    <lineage>
        <taxon>Bacteria</taxon>
        <taxon>Pseudomonadati</taxon>
        <taxon>Pseudomonadota</taxon>
        <taxon>Alphaproteobacteria</taxon>
        <taxon>Hyphomicrobiales</taxon>
        <taxon>Methylobacteriaceae</taxon>
        <taxon>Methylobacterium</taxon>
    </lineage>
</organism>
<dbReference type="RefSeq" id="WP_043755967.1">
    <property type="nucleotide sequence ID" value="NZ_CP003811.1"/>
</dbReference>
<dbReference type="GO" id="GO:0015344">
    <property type="term" value="F:siderophore uptake transmembrane transporter activity"/>
    <property type="evidence" value="ECO:0007669"/>
    <property type="project" value="TreeGrafter"/>
</dbReference>
<dbReference type="GO" id="GO:0038023">
    <property type="term" value="F:signaling receptor activity"/>
    <property type="evidence" value="ECO:0007669"/>
    <property type="project" value="InterPro"/>
</dbReference>
<dbReference type="KEGG" id="mor:MOC_1073"/>
<keyword evidence="7 10" id="KW-0472">Membrane</keyword>
<dbReference type="HOGENOM" id="CLU_008287_9_2_5"/>
<keyword evidence="3 10" id="KW-0813">Transport</keyword>
<dbReference type="SUPFAM" id="SSF56935">
    <property type="entry name" value="Porins"/>
    <property type="match status" value="1"/>
</dbReference>
<comment type="similarity">
    <text evidence="2 10 11">Belongs to the TonB-dependent receptor family.</text>
</comment>
<protein>
    <submittedName>
        <fullName evidence="15">TonB-dependent siderophore receptor</fullName>
    </submittedName>
</protein>
<evidence type="ECO:0000256" key="5">
    <source>
        <dbReference type="ARBA" id="ARBA00022692"/>
    </source>
</evidence>
<dbReference type="InterPro" id="IPR036942">
    <property type="entry name" value="Beta-barrel_TonB_sf"/>
</dbReference>
<evidence type="ECO:0000256" key="4">
    <source>
        <dbReference type="ARBA" id="ARBA00022452"/>
    </source>
</evidence>
<keyword evidence="9 10" id="KW-0998">Cell outer membrane</keyword>
<evidence type="ECO:0000259" key="14">
    <source>
        <dbReference type="Pfam" id="PF07715"/>
    </source>
</evidence>
<comment type="subcellular location">
    <subcellularLocation>
        <location evidence="1 10">Cell outer membrane</location>
        <topology evidence="1 10">Multi-pass membrane protein</topology>
    </subcellularLocation>
</comment>
<evidence type="ECO:0000313" key="16">
    <source>
        <dbReference type="Proteomes" id="UP000029492"/>
    </source>
</evidence>
<dbReference type="InterPro" id="IPR000531">
    <property type="entry name" value="Beta-barrel_TonB"/>
</dbReference>
<dbReference type="Pfam" id="PF07715">
    <property type="entry name" value="Plug"/>
    <property type="match status" value="1"/>
</dbReference>
<dbReference type="Proteomes" id="UP000029492">
    <property type="component" value="Chromosome"/>
</dbReference>
<dbReference type="InterPro" id="IPR010105">
    <property type="entry name" value="TonB_sidphr_rcpt"/>
</dbReference>
<name>A0A089NSJ4_9HYPH</name>
<proteinExistence type="inferred from homology"/>
<dbReference type="Pfam" id="PF00593">
    <property type="entry name" value="TonB_dep_Rec_b-barrel"/>
    <property type="match status" value="1"/>
</dbReference>
<keyword evidence="12" id="KW-0732">Signal</keyword>
<evidence type="ECO:0000256" key="12">
    <source>
        <dbReference type="SAM" id="SignalP"/>
    </source>
</evidence>
<evidence type="ECO:0000256" key="11">
    <source>
        <dbReference type="RuleBase" id="RU003357"/>
    </source>
</evidence>
<evidence type="ECO:0000256" key="2">
    <source>
        <dbReference type="ARBA" id="ARBA00009810"/>
    </source>
</evidence>
<evidence type="ECO:0000256" key="9">
    <source>
        <dbReference type="ARBA" id="ARBA00023237"/>
    </source>
</evidence>
<keyword evidence="5 10" id="KW-0812">Transmembrane</keyword>
<evidence type="ECO:0000256" key="1">
    <source>
        <dbReference type="ARBA" id="ARBA00004571"/>
    </source>
</evidence>
<reference evidence="15 16" key="1">
    <citation type="journal article" date="2014" name="PLoS ONE">
        <title>Genome Information of Methylobacterium oryzae, a Plant-Probiotic Methylotroph in the Phyllosphere.</title>
        <authorList>
            <person name="Kwak M.J."/>
            <person name="Jeong H."/>
            <person name="Madhaiyan M."/>
            <person name="Lee Y."/>
            <person name="Sa T.M."/>
            <person name="Oh T.K."/>
            <person name="Kim J.F."/>
        </authorList>
    </citation>
    <scope>NUCLEOTIDE SEQUENCE [LARGE SCALE GENOMIC DNA]</scope>
    <source>
        <strain evidence="15 16">CBMB20</strain>
    </source>
</reference>
<dbReference type="GO" id="GO:0009279">
    <property type="term" value="C:cell outer membrane"/>
    <property type="evidence" value="ECO:0007669"/>
    <property type="project" value="UniProtKB-SubCell"/>
</dbReference>
<evidence type="ECO:0000256" key="3">
    <source>
        <dbReference type="ARBA" id="ARBA00022448"/>
    </source>
</evidence>
<evidence type="ECO:0000256" key="6">
    <source>
        <dbReference type="ARBA" id="ARBA00023077"/>
    </source>
</evidence>
<accession>A0A089NSJ4</accession>
<gene>
    <name evidence="15" type="ORF">MOC_1073</name>
</gene>
<feature type="chain" id="PRO_5001847983" evidence="12">
    <location>
        <begin position="31"/>
        <end position="727"/>
    </location>
</feature>